<evidence type="ECO:0000256" key="7">
    <source>
        <dbReference type="ARBA" id="ARBA00023136"/>
    </source>
</evidence>
<evidence type="ECO:0000256" key="6">
    <source>
        <dbReference type="ARBA" id="ARBA00023098"/>
    </source>
</evidence>
<comment type="subcellular location">
    <subcellularLocation>
        <location evidence="1">Membrane</location>
        <topology evidence="1">Multi-pass membrane protein</topology>
    </subcellularLocation>
</comment>
<dbReference type="PANTHER" id="PTHR11011:SF116">
    <property type="entry name" value="FATTY ACYL-COA REDUCTASE CG5065-RELATED"/>
    <property type="match status" value="1"/>
</dbReference>
<dbReference type="PANTHER" id="PTHR11011">
    <property type="entry name" value="MALE STERILITY PROTEIN 2-RELATED"/>
    <property type="match status" value="1"/>
</dbReference>
<dbReference type="Gene3D" id="3.40.50.720">
    <property type="entry name" value="NAD(P)-binding Rossmann-like Domain"/>
    <property type="match status" value="1"/>
</dbReference>
<dbReference type="Pfam" id="PF03015">
    <property type="entry name" value="Sterile"/>
    <property type="match status" value="1"/>
</dbReference>
<dbReference type="CDD" id="cd05236">
    <property type="entry name" value="FAR-N_SDR_e"/>
    <property type="match status" value="1"/>
</dbReference>
<dbReference type="SUPFAM" id="SSF51735">
    <property type="entry name" value="NAD(P)-binding Rossmann-fold domains"/>
    <property type="match status" value="1"/>
</dbReference>
<evidence type="ECO:0000256" key="5">
    <source>
        <dbReference type="ARBA" id="ARBA00022989"/>
    </source>
</evidence>
<keyword evidence="3 9" id="KW-0444">Lipid biosynthesis</keyword>
<keyword evidence="7 9" id="KW-0472">Membrane</keyword>
<dbReference type="InterPro" id="IPR013120">
    <property type="entry name" value="FAR_NAD-bd"/>
</dbReference>
<evidence type="ECO:0000256" key="4">
    <source>
        <dbReference type="ARBA" id="ARBA00022692"/>
    </source>
</evidence>
<dbReference type="FunFam" id="3.40.50.720:FF:000143">
    <property type="entry name" value="Fatty acyl-CoA reductase"/>
    <property type="match status" value="1"/>
</dbReference>
<evidence type="ECO:0000313" key="12">
    <source>
        <dbReference type="EMBL" id="AEO33619.1"/>
    </source>
</evidence>
<feature type="domain" description="Fatty acyl-CoA reductase C-terminal" evidence="10">
    <location>
        <begin position="392"/>
        <end position="483"/>
    </location>
</feature>
<comment type="similarity">
    <text evidence="2 9">Belongs to the fatty acyl-CoA reductase family.</text>
</comment>
<feature type="transmembrane region" description="Helical" evidence="9">
    <location>
        <begin position="524"/>
        <end position="544"/>
    </location>
</feature>
<dbReference type="CDD" id="cd09071">
    <property type="entry name" value="FAR_C"/>
    <property type="match status" value="1"/>
</dbReference>
<evidence type="ECO:0000256" key="1">
    <source>
        <dbReference type="ARBA" id="ARBA00004141"/>
    </source>
</evidence>
<proteinExistence type="evidence at transcript level"/>
<dbReference type="GO" id="GO:0005777">
    <property type="term" value="C:peroxisome"/>
    <property type="evidence" value="ECO:0007669"/>
    <property type="project" value="TreeGrafter"/>
</dbReference>
<dbReference type="AlphaFoldDB" id="G3MJF1"/>
<dbReference type="Pfam" id="PF07993">
    <property type="entry name" value="NAD_binding_4"/>
    <property type="match status" value="1"/>
</dbReference>
<name>G3MJF1_AMBMU</name>
<feature type="non-terminal residue" evidence="12">
    <location>
        <position position="578"/>
    </location>
</feature>
<evidence type="ECO:0000256" key="2">
    <source>
        <dbReference type="ARBA" id="ARBA00005928"/>
    </source>
</evidence>
<evidence type="ECO:0000256" key="3">
    <source>
        <dbReference type="ARBA" id="ARBA00022516"/>
    </source>
</evidence>
<dbReference type="GO" id="GO:0035336">
    <property type="term" value="P:long-chain fatty-acyl-CoA metabolic process"/>
    <property type="evidence" value="ECO:0007669"/>
    <property type="project" value="TreeGrafter"/>
</dbReference>
<protein>
    <recommendedName>
        <fullName evidence="9">Fatty acyl-CoA reductase</fullName>
        <ecNumber evidence="9">1.2.1.84</ecNumber>
    </recommendedName>
</protein>
<dbReference type="InterPro" id="IPR033640">
    <property type="entry name" value="FAR_C"/>
</dbReference>
<keyword evidence="9" id="KW-0521">NADP</keyword>
<evidence type="ECO:0000259" key="11">
    <source>
        <dbReference type="Pfam" id="PF07993"/>
    </source>
</evidence>
<dbReference type="GO" id="GO:0080019">
    <property type="term" value="F:alcohol-forming very long-chain fatty acyl-CoA reductase activity"/>
    <property type="evidence" value="ECO:0007669"/>
    <property type="project" value="InterPro"/>
</dbReference>
<dbReference type="EC" id="1.2.1.84" evidence="9"/>
<feature type="non-terminal residue" evidence="12">
    <location>
        <position position="1"/>
    </location>
</feature>
<keyword evidence="9" id="KW-0560">Oxidoreductase</keyword>
<feature type="domain" description="Thioester reductase (TE)" evidence="11">
    <location>
        <begin position="50"/>
        <end position="320"/>
    </location>
</feature>
<keyword evidence="4 9" id="KW-0812">Transmembrane</keyword>
<dbReference type="InterPro" id="IPR036291">
    <property type="entry name" value="NAD(P)-bd_dom_sf"/>
</dbReference>
<sequence>QLGATCWATQLHDLGCAENGPRSPDERRDEQARGRPLAHRALLRDRAVFVTGGTGFLGKILIEKLLRSCVGLKTVYVLLRAKDGVQPSQRLREMLDCPVFGQIKEENPSALSKVVPVTGDILEPGLGLSEEDLATLVENVTIVYHSAASVRFDEPLRKAIDINVLGARRVVELCHKLKNIAAFVHVSTAYCFCNRNHVDEVVYPEEIPYQKVIDVSEWLQDDLQEKILGQVMGGRPTTYHYTKALAESMLVHEAADLPVVIVRPSIVTCAVREPFPGWVDNFNGPAGFIIATGKGVLRTMYLRPNNSADIYPVDMVANMMLAATWHIWKEKPANPFVINCTSGAMRRLTWQQIFDYSKPLVLKYPSSEIFRYPGGSFKTTRFWHSIAVQLDHNLPAFIADTVARLGGYKPILCDIYKRIHRAMGILEFFVTHEWTFSVDNLRLLMGRLEGPDRETFDFDIRSIDWVDYMEQYILGVRRYVLKEDPSTIPAARRNLNSHNDGITQTKPTSWTALCNSASEPAQRIYYITMLAQLLFIAGLIRLLVKHTRTFNDLWWNLVSSALQLAVRISLALQSVSSR</sequence>
<comment type="function">
    <text evidence="9">Catalyzes the reduction of fatty acyl-CoA to fatty alcohols.</text>
</comment>
<reference evidence="12" key="1">
    <citation type="journal article" date="2011" name="PLoS ONE">
        <title>A deep insight into the sialotranscriptome of the gulf coast tick, Amblyomma maculatum.</title>
        <authorList>
            <person name="Karim S."/>
            <person name="Singh P."/>
            <person name="Ribeiro J.M."/>
        </authorList>
    </citation>
    <scope>NUCLEOTIDE SEQUENCE</scope>
    <source>
        <tissue evidence="12">Salivary gland</tissue>
    </source>
</reference>
<dbReference type="EMBL" id="JO842002">
    <property type="protein sequence ID" value="AEO33619.1"/>
    <property type="molecule type" value="mRNA"/>
</dbReference>
<evidence type="ECO:0000259" key="10">
    <source>
        <dbReference type="Pfam" id="PF03015"/>
    </source>
</evidence>
<accession>G3MJF1</accession>
<keyword evidence="6 9" id="KW-0443">Lipid metabolism</keyword>
<dbReference type="GO" id="GO:0016020">
    <property type="term" value="C:membrane"/>
    <property type="evidence" value="ECO:0007669"/>
    <property type="project" value="UniProtKB-SubCell"/>
</dbReference>
<dbReference type="InterPro" id="IPR026055">
    <property type="entry name" value="FAR"/>
</dbReference>
<comment type="catalytic activity">
    <reaction evidence="8 9">
        <text>a long-chain fatty acyl-CoA + 2 NADPH + 2 H(+) = a long-chain primary fatty alcohol + 2 NADP(+) + CoA</text>
        <dbReference type="Rhea" id="RHEA:52716"/>
        <dbReference type="ChEBI" id="CHEBI:15378"/>
        <dbReference type="ChEBI" id="CHEBI:57287"/>
        <dbReference type="ChEBI" id="CHEBI:57783"/>
        <dbReference type="ChEBI" id="CHEBI:58349"/>
        <dbReference type="ChEBI" id="CHEBI:77396"/>
        <dbReference type="ChEBI" id="CHEBI:83139"/>
        <dbReference type="EC" id="1.2.1.84"/>
    </reaction>
</comment>
<organism evidence="12">
    <name type="scientific">Amblyomma maculatum</name>
    <name type="common">Gulf Coast tick</name>
    <dbReference type="NCBI Taxonomy" id="34609"/>
    <lineage>
        <taxon>Eukaryota</taxon>
        <taxon>Metazoa</taxon>
        <taxon>Ecdysozoa</taxon>
        <taxon>Arthropoda</taxon>
        <taxon>Chelicerata</taxon>
        <taxon>Arachnida</taxon>
        <taxon>Acari</taxon>
        <taxon>Parasitiformes</taxon>
        <taxon>Ixodida</taxon>
        <taxon>Ixodoidea</taxon>
        <taxon>Ixodidae</taxon>
        <taxon>Amblyomminae</taxon>
        <taxon>Amblyomma</taxon>
    </lineage>
</organism>
<evidence type="ECO:0000256" key="8">
    <source>
        <dbReference type="ARBA" id="ARBA00052530"/>
    </source>
</evidence>
<evidence type="ECO:0000256" key="9">
    <source>
        <dbReference type="RuleBase" id="RU363097"/>
    </source>
</evidence>
<keyword evidence="5 9" id="KW-1133">Transmembrane helix</keyword>
<dbReference type="GO" id="GO:0102965">
    <property type="term" value="F:alcohol-forming long-chain fatty acyl-CoA reductase activity"/>
    <property type="evidence" value="ECO:0007669"/>
    <property type="project" value="UniProtKB-EC"/>
</dbReference>